<organism evidence="1 2">
    <name type="scientific">Tritrichomonas foetus</name>
    <dbReference type="NCBI Taxonomy" id="1144522"/>
    <lineage>
        <taxon>Eukaryota</taxon>
        <taxon>Metamonada</taxon>
        <taxon>Parabasalia</taxon>
        <taxon>Tritrichomonadida</taxon>
        <taxon>Tritrichomonadidae</taxon>
        <taxon>Tritrichomonas</taxon>
    </lineage>
</organism>
<dbReference type="EMBL" id="MLAK01000646">
    <property type="protein sequence ID" value="OHT09195.1"/>
    <property type="molecule type" value="Genomic_DNA"/>
</dbReference>
<gene>
    <name evidence="1" type="ORF">TRFO_22027</name>
</gene>
<name>A0A1J4KDC2_9EUKA</name>
<proteinExistence type="predicted"/>
<accession>A0A1J4KDC2</accession>
<dbReference type="RefSeq" id="XP_068362331.1">
    <property type="nucleotide sequence ID" value="XM_068502322.1"/>
</dbReference>
<dbReference type="VEuPathDB" id="TrichDB:TRFO_22027"/>
<dbReference type="Proteomes" id="UP000179807">
    <property type="component" value="Unassembled WGS sequence"/>
</dbReference>
<sequence>MFLNINDDDLQTLVKGKEDFIINVTKRYNIKCTFVRINENNYHSLYLMFTKKPFLSYHLFVLNDTYYLSLVSQDKCVLYQITKLFFLINLLQNFTKIKLLPSDENSHAFLSENEFGLSFKFVSQDPILLIQNCVSRLIQASKMNLIQTMTLNMKTAILITLVNLYHNN</sequence>
<evidence type="ECO:0000313" key="2">
    <source>
        <dbReference type="Proteomes" id="UP000179807"/>
    </source>
</evidence>
<keyword evidence="2" id="KW-1185">Reference proteome</keyword>
<comment type="caution">
    <text evidence="1">The sequence shown here is derived from an EMBL/GenBank/DDBJ whole genome shotgun (WGS) entry which is preliminary data.</text>
</comment>
<dbReference type="GeneID" id="94837026"/>
<evidence type="ECO:0000313" key="1">
    <source>
        <dbReference type="EMBL" id="OHT09195.1"/>
    </source>
</evidence>
<reference evidence="1" key="1">
    <citation type="submission" date="2016-10" db="EMBL/GenBank/DDBJ databases">
        <authorList>
            <person name="Benchimol M."/>
            <person name="Almeida L.G."/>
            <person name="Vasconcelos A.T."/>
            <person name="Perreira-Neves A."/>
            <person name="Rosa I.A."/>
            <person name="Tasca T."/>
            <person name="Bogo M.R."/>
            <person name="de Souza W."/>
        </authorList>
    </citation>
    <scope>NUCLEOTIDE SEQUENCE [LARGE SCALE GENOMIC DNA]</scope>
    <source>
        <strain evidence="1">K</strain>
    </source>
</reference>
<dbReference type="AlphaFoldDB" id="A0A1J4KDC2"/>
<protein>
    <submittedName>
        <fullName evidence="1">Uncharacterized protein</fullName>
    </submittedName>
</protein>